<gene>
    <name evidence="2" type="ORF">BamIOP4010DRAFT_1808</name>
</gene>
<evidence type="ECO:0000313" key="3">
    <source>
        <dbReference type="Proteomes" id="UP000005463"/>
    </source>
</evidence>
<sequence>MHVQRRRQRVQLTGAAETVSEASETNDSGWHVDPVAGTVISALPVVLPVDGRSFRRKAIICAVLAGLAACGYAADRTLWPVAALAAVLALASGAFLFASRRKMALHIDETGFRLVGSVREKPVTRWRDVTEFGMISVAGNRYIGYQFSAHSPRTRVPGGVMLPINRFADLPLDAVAALLEACRRQFGMPDAPVGRTD</sequence>
<proteinExistence type="predicted"/>
<organism evidence="2 3">
    <name type="scientific">Burkholderia ambifaria IOP40-10</name>
    <dbReference type="NCBI Taxonomy" id="396596"/>
    <lineage>
        <taxon>Bacteria</taxon>
        <taxon>Pseudomonadati</taxon>
        <taxon>Pseudomonadota</taxon>
        <taxon>Betaproteobacteria</taxon>
        <taxon>Burkholderiales</taxon>
        <taxon>Burkholderiaceae</taxon>
        <taxon>Burkholderia</taxon>
        <taxon>Burkholderia cepacia complex</taxon>
    </lineage>
</organism>
<dbReference type="PATRIC" id="fig|396596.7.peg.6021"/>
<evidence type="ECO:0008006" key="4">
    <source>
        <dbReference type="Google" id="ProtNLM"/>
    </source>
</evidence>
<name>B1FCP9_9BURK</name>
<keyword evidence="1" id="KW-0812">Transmembrane</keyword>
<protein>
    <recommendedName>
        <fullName evidence="4">Aspartyl-tRNA synthetase</fullName>
    </recommendedName>
</protein>
<dbReference type="EMBL" id="ABLC01000031">
    <property type="protein sequence ID" value="EDT04646.1"/>
    <property type="molecule type" value="Genomic_DNA"/>
</dbReference>
<accession>B1FCP9</accession>
<keyword evidence="1" id="KW-0472">Membrane</keyword>
<dbReference type="RefSeq" id="WP_006751008.1">
    <property type="nucleotide sequence ID" value="NZ_ABLC01000031.1"/>
</dbReference>
<keyword evidence="1" id="KW-1133">Transmembrane helix</keyword>
<reference evidence="2 3" key="1">
    <citation type="submission" date="2008-03" db="EMBL/GenBank/DDBJ databases">
        <title>Sequencing of the draft genome and assembly of Burkholderia ambifaria IOP40-10.</title>
        <authorList>
            <consortium name="US DOE Joint Genome Institute (JGI-PGF)"/>
            <person name="Copeland A."/>
            <person name="Lucas S."/>
            <person name="Lapidus A."/>
            <person name="Glavina del Rio T."/>
            <person name="Dalin E."/>
            <person name="Tice H."/>
            <person name="Bruce D."/>
            <person name="Goodwin L."/>
            <person name="Pitluck S."/>
            <person name="Larimer F."/>
            <person name="Land M.L."/>
            <person name="Hauser L."/>
            <person name="Tiedje J."/>
            <person name="Richardson P."/>
        </authorList>
    </citation>
    <scope>NUCLEOTIDE SEQUENCE [LARGE SCALE GENOMIC DNA]</scope>
    <source>
        <strain evidence="2 3">IOP40-10</strain>
    </source>
</reference>
<dbReference type="Proteomes" id="UP000005463">
    <property type="component" value="Unassembled WGS sequence"/>
</dbReference>
<feature type="transmembrane region" description="Helical" evidence="1">
    <location>
        <begin position="80"/>
        <end position="98"/>
    </location>
</feature>
<comment type="caution">
    <text evidence="2">The sequence shown here is derived from an EMBL/GenBank/DDBJ whole genome shotgun (WGS) entry which is preliminary data.</text>
</comment>
<dbReference type="AlphaFoldDB" id="B1FCP9"/>
<evidence type="ECO:0000313" key="2">
    <source>
        <dbReference type="EMBL" id="EDT04646.1"/>
    </source>
</evidence>
<feature type="transmembrane region" description="Helical" evidence="1">
    <location>
        <begin position="58"/>
        <end position="74"/>
    </location>
</feature>
<evidence type="ECO:0000256" key="1">
    <source>
        <dbReference type="SAM" id="Phobius"/>
    </source>
</evidence>